<keyword evidence="6 11" id="KW-0418">Kinase</keyword>
<evidence type="ECO:0000259" key="10">
    <source>
        <dbReference type="PROSITE" id="PS50109"/>
    </source>
</evidence>
<evidence type="ECO:0000256" key="9">
    <source>
        <dbReference type="SAM" id="Phobius"/>
    </source>
</evidence>
<dbReference type="InterPro" id="IPR003594">
    <property type="entry name" value="HATPase_dom"/>
</dbReference>
<keyword evidence="8" id="KW-0902">Two-component regulatory system</keyword>
<dbReference type="PANTHER" id="PTHR43547">
    <property type="entry name" value="TWO-COMPONENT HISTIDINE KINASE"/>
    <property type="match status" value="1"/>
</dbReference>
<dbReference type="Pfam" id="PF02518">
    <property type="entry name" value="HATPase_c"/>
    <property type="match status" value="1"/>
</dbReference>
<evidence type="ECO:0000256" key="6">
    <source>
        <dbReference type="ARBA" id="ARBA00022777"/>
    </source>
</evidence>
<dbReference type="SMART" id="SM00387">
    <property type="entry name" value="HATPase_c"/>
    <property type="match status" value="1"/>
</dbReference>
<evidence type="ECO:0000313" key="11">
    <source>
        <dbReference type="EMBL" id="MBM7713399.1"/>
    </source>
</evidence>
<organism evidence="11 12">
    <name type="scientific">Siminovitchia thermophila</name>
    <dbReference type="NCBI Taxonomy" id="1245522"/>
    <lineage>
        <taxon>Bacteria</taxon>
        <taxon>Bacillati</taxon>
        <taxon>Bacillota</taxon>
        <taxon>Bacilli</taxon>
        <taxon>Bacillales</taxon>
        <taxon>Bacillaceae</taxon>
        <taxon>Siminovitchia</taxon>
    </lineage>
</organism>
<dbReference type="Pfam" id="PF00512">
    <property type="entry name" value="HisKA"/>
    <property type="match status" value="1"/>
</dbReference>
<accession>A0ABS2R1E9</accession>
<gene>
    <name evidence="11" type="ORF">JOC94_000367</name>
</gene>
<dbReference type="EC" id="2.7.13.3" evidence="2"/>
<comment type="caution">
    <text evidence="11">The sequence shown here is derived from an EMBL/GenBank/DDBJ whole genome shotgun (WGS) entry which is preliminary data.</text>
</comment>
<feature type="transmembrane region" description="Helical" evidence="9">
    <location>
        <begin position="42"/>
        <end position="62"/>
    </location>
</feature>
<dbReference type="Gene3D" id="1.10.287.130">
    <property type="match status" value="1"/>
</dbReference>
<evidence type="ECO:0000256" key="8">
    <source>
        <dbReference type="ARBA" id="ARBA00023012"/>
    </source>
</evidence>
<keyword evidence="7" id="KW-0067">ATP-binding</keyword>
<feature type="transmembrane region" description="Helical" evidence="9">
    <location>
        <begin position="12"/>
        <end position="36"/>
    </location>
</feature>
<keyword evidence="9" id="KW-1133">Transmembrane helix</keyword>
<evidence type="ECO:0000313" key="12">
    <source>
        <dbReference type="Proteomes" id="UP000823485"/>
    </source>
</evidence>
<dbReference type="Proteomes" id="UP000823485">
    <property type="component" value="Unassembled WGS sequence"/>
</dbReference>
<reference evidence="11 12" key="1">
    <citation type="submission" date="2021-01" db="EMBL/GenBank/DDBJ databases">
        <title>Genomic Encyclopedia of Type Strains, Phase IV (KMG-IV): sequencing the most valuable type-strain genomes for metagenomic binning, comparative biology and taxonomic classification.</title>
        <authorList>
            <person name="Goeker M."/>
        </authorList>
    </citation>
    <scope>NUCLEOTIDE SEQUENCE [LARGE SCALE GENOMIC DNA]</scope>
    <source>
        <strain evidence="11 12">DSM 105453</strain>
    </source>
</reference>
<keyword evidence="5" id="KW-0547">Nucleotide-binding</keyword>
<dbReference type="InterPro" id="IPR004358">
    <property type="entry name" value="Sig_transdc_His_kin-like_C"/>
</dbReference>
<keyword evidence="9" id="KW-0812">Transmembrane</keyword>
<keyword evidence="9" id="KW-0472">Membrane</keyword>
<dbReference type="EMBL" id="JAFBFH010000002">
    <property type="protein sequence ID" value="MBM7713399.1"/>
    <property type="molecule type" value="Genomic_DNA"/>
</dbReference>
<keyword evidence="4" id="KW-0808">Transferase</keyword>
<evidence type="ECO:0000256" key="1">
    <source>
        <dbReference type="ARBA" id="ARBA00000085"/>
    </source>
</evidence>
<feature type="domain" description="Histidine kinase" evidence="10">
    <location>
        <begin position="130"/>
        <end position="343"/>
    </location>
</feature>
<dbReference type="InterPro" id="IPR036097">
    <property type="entry name" value="HisK_dim/P_sf"/>
</dbReference>
<evidence type="ECO:0000256" key="5">
    <source>
        <dbReference type="ARBA" id="ARBA00022741"/>
    </source>
</evidence>
<dbReference type="InterPro" id="IPR003661">
    <property type="entry name" value="HisK_dim/P_dom"/>
</dbReference>
<proteinExistence type="predicted"/>
<name>A0ABS2R1E9_9BACI</name>
<keyword evidence="3" id="KW-0597">Phosphoprotein</keyword>
<dbReference type="CDD" id="cd00082">
    <property type="entry name" value="HisKA"/>
    <property type="match status" value="1"/>
</dbReference>
<dbReference type="PRINTS" id="PR00344">
    <property type="entry name" value="BCTRLSENSOR"/>
</dbReference>
<dbReference type="GO" id="GO:0016301">
    <property type="term" value="F:kinase activity"/>
    <property type="evidence" value="ECO:0007669"/>
    <property type="project" value="UniProtKB-KW"/>
</dbReference>
<dbReference type="InterPro" id="IPR005467">
    <property type="entry name" value="His_kinase_dom"/>
</dbReference>
<sequence length="343" mass="38191">MSKRRENEFKRIYGLFAALFLLLSGLYIGGILYITGWKATTIWLSLGFVIAISLTASAWVLILQSKVGSVIQAVDEIVEKAISGRDGIVSYDETTLSKLEHKMARFIGMVNAMEKSQKDEQQKIKALISDISHQTKTPLANIILYSQLLEEHIPKDDNARTYVEQIINQSEKLDWLIQSLIKMSRLETGIIKIQTEIGPVLQTIKAAVSQIYAKAEAKKISIEIACQHTPKAKHDPKWTTEALFNILDNAVKYSHPGGKVVISVYAGEMFTRIDVADQGIGIDESELNLVFQRFYRCAKTSKCEGIGIGLYLTREIIAAENGYIKVSSKPSEGSVFSVFLPVS</sequence>
<dbReference type="InterPro" id="IPR036890">
    <property type="entry name" value="HATPase_C_sf"/>
</dbReference>
<comment type="catalytic activity">
    <reaction evidence="1">
        <text>ATP + protein L-histidine = ADP + protein N-phospho-L-histidine.</text>
        <dbReference type="EC" id="2.7.13.3"/>
    </reaction>
</comment>
<dbReference type="SUPFAM" id="SSF47384">
    <property type="entry name" value="Homodimeric domain of signal transducing histidine kinase"/>
    <property type="match status" value="1"/>
</dbReference>
<protein>
    <recommendedName>
        <fullName evidence="2">histidine kinase</fullName>
        <ecNumber evidence="2">2.7.13.3</ecNumber>
    </recommendedName>
</protein>
<dbReference type="RefSeq" id="WP_205178150.1">
    <property type="nucleotide sequence ID" value="NZ_JAFBFH010000002.1"/>
</dbReference>
<evidence type="ECO:0000256" key="3">
    <source>
        <dbReference type="ARBA" id="ARBA00022553"/>
    </source>
</evidence>
<evidence type="ECO:0000256" key="7">
    <source>
        <dbReference type="ARBA" id="ARBA00022840"/>
    </source>
</evidence>
<dbReference type="SMART" id="SM00388">
    <property type="entry name" value="HisKA"/>
    <property type="match status" value="1"/>
</dbReference>
<evidence type="ECO:0000256" key="4">
    <source>
        <dbReference type="ARBA" id="ARBA00022679"/>
    </source>
</evidence>
<dbReference type="Gene3D" id="3.30.565.10">
    <property type="entry name" value="Histidine kinase-like ATPase, C-terminal domain"/>
    <property type="match status" value="1"/>
</dbReference>
<keyword evidence="12" id="KW-1185">Reference proteome</keyword>
<dbReference type="SUPFAM" id="SSF55874">
    <property type="entry name" value="ATPase domain of HSP90 chaperone/DNA topoisomerase II/histidine kinase"/>
    <property type="match status" value="1"/>
</dbReference>
<dbReference type="PANTHER" id="PTHR43547:SF2">
    <property type="entry name" value="HYBRID SIGNAL TRANSDUCTION HISTIDINE KINASE C"/>
    <property type="match status" value="1"/>
</dbReference>
<evidence type="ECO:0000256" key="2">
    <source>
        <dbReference type="ARBA" id="ARBA00012438"/>
    </source>
</evidence>
<dbReference type="PROSITE" id="PS50109">
    <property type="entry name" value="HIS_KIN"/>
    <property type="match status" value="1"/>
</dbReference>